<dbReference type="SUPFAM" id="SSF82171">
    <property type="entry name" value="DPP6 N-terminal domain-like"/>
    <property type="match status" value="1"/>
</dbReference>
<organism evidence="3 4">
    <name type="scientific">Salibacterium lacus</name>
    <dbReference type="NCBI Taxonomy" id="1898109"/>
    <lineage>
        <taxon>Bacteria</taxon>
        <taxon>Bacillati</taxon>
        <taxon>Bacillota</taxon>
        <taxon>Bacilli</taxon>
        <taxon>Bacillales</taxon>
        <taxon>Bacillaceae</taxon>
    </lineage>
</organism>
<evidence type="ECO:0000313" key="4">
    <source>
        <dbReference type="Proteomes" id="UP001597520"/>
    </source>
</evidence>
<dbReference type="Proteomes" id="UP001597520">
    <property type="component" value="Unassembled WGS sequence"/>
</dbReference>
<keyword evidence="2" id="KW-1133">Transmembrane helix</keyword>
<keyword evidence="2" id="KW-0472">Membrane</keyword>
<feature type="transmembrane region" description="Helical" evidence="2">
    <location>
        <begin position="370"/>
        <end position="387"/>
    </location>
</feature>
<dbReference type="PANTHER" id="PTHR36842">
    <property type="entry name" value="PROTEIN TOLB HOMOLOG"/>
    <property type="match status" value="1"/>
</dbReference>
<sequence length="427" mass="46614">MKRSFLIPAFALLTGVLLTVSLLLSFAFDNDRFYSGMGEEAAIAPQDEGIAFTYYVQGTTKLYRTSIDGKEAERVTSKDGIKETAPAFSPDGSELLFLGASTSDIQSLYTVKNGDTERVQPSGEKMHFEDAVYSPDGQSIYAIGMPADEWMATSAESTAGFDIFEIERQSGDVSQVTEQDYYLMNNLSVAPSGDYLMFTVSSGSEESVETTVLTEGTEIPAPYRQLPSGMYGASLSPDGERIAYTAVTNTSSNGNFQYDLFLLDQNDGQTQRMTSSAANVESMVFYHEADRILYMEDRNWPNGAADYHLRSMDTSSGNATTLEPEVTGIQKHVLLGAAAGFFMNNTVTAALYLMFGVSIVFLLRRRRKAVYIPVVISAAGSAAGYILNFQDPWTFQLINLAVGPAATALIIFAVVFWITGILSRKIP</sequence>
<keyword evidence="2" id="KW-0812">Transmembrane</keyword>
<feature type="transmembrane region" description="Helical" evidence="2">
    <location>
        <begin position="341"/>
        <end position="363"/>
    </location>
</feature>
<proteinExistence type="inferred from homology"/>
<dbReference type="PANTHER" id="PTHR36842:SF1">
    <property type="entry name" value="PROTEIN TOLB"/>
    <property type="match status" value="1"/>
</dbReference>
<gene>
    <name evidence="3" type="ORF">ACFSUB_11520</name>
</gene>
<dbReference type="EMBL" id="JBHUML010000003">
    <property type="protein sequence ID" value="MFD2706093.1"/>
    <property type="molecule type" value="Genomic_DNA"/>
</dbReference>
<dbReference type="Gene3D" id="2.120.10.30">
    <property type="entry name" value="TolB, C-terminal domain"/>
    <property type="match status" value="2"/>
</dbReference>
<keyword evidence="4" id="KW-1185">Reference proteome</keyword>
<comment type="similarity">
    <text evidence="1">Belongs to the TolB family.</text>
</comment>
<evidence type="ECO:0000256" key="2">
    <source>
        <dbReference type="SAM" id="Phobius"/>
    </source>
</evidence>
<dbReference type="InterPro" id="IPR011042">
    <property type="entry name" value="6-blade_b-propeller_TolB-like"/>
</dbReference>
<dbReference type="InterPro" id="IPR011659">
    <property type="entry name" value="WD40"/>
</dbReference>
<reference evidence="4" key="1">
    <citation type="journal article" date="2019" name="Int. J. Syst. Evol. Microbiol.">
        <title>The Global Catalogue of Microorganisms (GCM) 10K type strain sequencing project: providing services to taxonomists for standard genome sequencing and annotation.</title>
        <authorList>
            <consortium name="The Broad Institute Genomics Platform"/>
            <consortium name="The Broad Institute Genome Sequencing Center for Infectious Disease"/>
            <person name="Wu L."/>
            <person name="Ma J."/>
        </authorList>
    </citation>
    <scope>NUCLEOTIDE SEQUENCE [LARGE SCALE GENOMIC DNA]</scope>
    <source>
        <strain evidence="4">KCTC 33792</strain>
    </source>
</reference>
<feature type="transmembrane region" description="Helical" evidence="2">
    <location>
        <begin position="393"/>
        <end position="418"/>
    </location>
</feature>
<evidence type="ECO:0000256" key="1">
    <source>
        <dbReference type="ARBA" id="ARBA00009820"/>
    </source>
</evidence>
<comment type="caution">
    <text evidence="3">The sequence shown here is derived from an EMBL/GenBank/DDBJ whole genome shotgun (WGS) entry which is preliminary data.</text>
</comment>
<protein>
    <submittedName>
        <fullName evidence="3">TolB family protein</fullName>
    </submittedName>
</protein>
<accession>A0ABW5T3I1</accession>
<dbReference type="RefSeq" id="WP_380713401.1">
    <property type="nucleotide sequence ID" value="NZ_JBHUML010000003.1"/>
</dbReference>
<name>A0ABW5T3I1_9BACI</name>
<evidence type="ECO:0000313" key="3">
    <source>
        <dbReference type="EMBL" id="MFD2706093.1"/>
    </source>
</evidence>
<dbReference type="Pfam" id="PF07676">
    <property type="entry name" value="PD40"/>
    <property type="match status" value="2"/>
</dbReference>